<dbReference type="InterPro" id="IPR023346">
    <property type="entry name" value="Lysozyme-like_dom_sf"/>
</dbReference>
<dbReference type="InterPro" id="IPR008258">
    <property type="entry name" value="Transglycosylase_SLT_dom_1"/>
</dbReference>
<dbReference type="CDD" id="cd13401">
    <property type="entry name" value="Slt70-like"/>
    <property type="match status" value="1"/>
</dbReference>
<evidence type="ECO:0000313" key="3">
    <source>
        <dbReference type="Proteomes" id="UP000321805"/>
    </source>
</evidence>
<dbReference type="PANTHER" id="PTHR37423">
    <property type="entry name" value="SOLUBLE LYTIC MUREIN TRANSGLYCOSYLASE-RELATED"/>
    <property type="match status" value="1"/>
</dbReference>
<dbReference type="Pfam" id="PF01464">
    <property type="entry name" value="SLT"/>
    <property type="match status" value="1"/>
</dbReference>
<proteinExistence type="predicted"/>
<protein>
    <submittedName>
        <fullName evidence="2">Lytic transglycosylase domain-containing protein</fullName>
    </submittedName>
</protein>
<accession>A0A5B8U1G0</accession>
<sequence>MSITAIGSRVAEIDQMVATVGGQVVPPTSTFASALQSAQGATQTSTATGTAGGDTPFGAEIDAAATRNGIDPALLKGLIRQESGFDPAARSGAGAVGLTQLMPGTAASLGVDPTDPAQAIDGGARYLKQQLDRFGGDASKALAAYNAGPGAVARYGGVPPYAETQDYVSNVLAFADQYRAAGTAAPVAALPATTTPVLAAPAATGASLDFSTL</sequence>
<dbReference type="OrthoDB" id="9815778at2"/>
<dbReference type="EMBL" id="CP042430">
    <property type="protein sequence ID" value="QEC46841.1"/>
    <property type="molecule type" value="Genomic_DNA"/>
</dbReference>
<dbReference type="PANTHER" id="PTHR37423:SF2">
    <property type="entry name" value="MEMBRANE-BOUND LYTIC MUREIN TRANSGLYCOSYLASE C"/>
    <property type="match status" value="1"/>
</dbReference>
<dbReference type="Proteomes" id="UP000321805">
    <property type="component" value="Chromosome"/>
</dbReference>
<evidence type="ECO:0000313" key="2">
    <source>
        <dbReference type="EMBL" id="QEC46841.1"/>
    </source>
</evidence>
<organism evidence="2 3">
    <name type="scientific">Baekduia soli</name>
    <dbReference type="NCBI Taxonomy" id="496014"/>
    <lineage>
        <taxon>Bacteria</taxon>
        <taxon>Bacillati</taxon>
        <taxon>Actinomycetota</taxon>
        <taxon>Thermoleophilia</taxon>
        <taxon>Solirubrobacterales</taxon>
        <taxon>Baekduiaceae</taxon>
        <taxon>Baekduia</taxon>
    </lineage>
</organism>
<reference evidence="2 3" key="1">
    <citation type="journal article" date="2018" name="J. Microbiol.">
        <title>Baekduia soli gen. nov., sp. nov., a novel bacterium isolated from the soil of Baekdu Mountain and proposal of a novel family name, Baekduiaceae fam. nov.</title>
        <authorList>
            <person name="An D.S."/>
            <person name="Siddiqi M.Z."/>
            <person name="Kim K.H."/>
            <person name="Yu H.S."/>
            <person name="Im W.T."/>
        </authorList>
    </citation>
    <scope>NUCLEOTIDE SEQUENCE [LARGE SCALE GENOMIC DNA]</scope>
    <source>
        <strain evidence="2 3">BR7-21</strain>
    </source>
</reference>
<dbReference type="SUPFAM" id="SSF53955">
    <property type="entry name" value="Lysozyme-like"/>
    <property type="match status" value="1"/>
</dbReference>
<keyword evidence="3" id="KW-1185">Reference proteome</keyword>
<name>A0A5B8U1G0_9ACTN</name>
<dbReference type="KEGG" id="bsol:FSW04_04055"/>
<feature type="domain" description="Transglycosylase SLT" evidence="1">
    <location>
        <begin position="61"/>
        <end position="157"/>
    </location>
</feature>
<dbReference type="AlphaFoldDB" id="A0A5B8U1G0"/>
<evidence type="ECO:0000259" key="1">
    <source>
        <dbReference type="Pfam" id="PF01464"/>
    </source>
</evidence>
<dbReference type="RefSeq" id="WP_146916525.1">
    <property type="nucleotide sequence ID" value="NZ_CP042430.1"/>
</dbReference>
<gene>
    <name evidence="2" type="ORF">FSW04_04055</name>
</gene>
<dbReference type="Gene3D" id="1.10.530.10">
    <property type="match status" value="1"/>
</dbReference>